<dbReference type="Proteomes" id="UP000324973">
    <property type="component" value="Unassembled WGS sequence"/>
</dbReference>
<sequence length="507" mass="55278">MQEDLSGNARIHRAPQGGTGKDCFVIAGTASLGSDAGPESAVTLSDVRRAAESARRFTLLLIAYEFPPSPSPQSLRWAYLARELALRGHCVHILAPEHPGAGHGLPELPDGVVVHRTYAGPAMGLLNFLAKRERRKAAGAAAEPPAAVTGPPASASAVPVTAVAAPPLNWKGRLHNAANHCRTIAFHGFQRLTARWFFPDGRAEWYPWAKRRLRFLLDQLDVDLVLSSHEPATTLSLGLDTRRHGLPWIADLGDPVLAPYTPPRWRKRAARLERRVCMAADRVLVTNPAVAALLTERHGVAATRLSVLTQGFDGRMDTFEDRGSVTPPLELLYTGSFYSFRRAEPLLDAVVATPGVRLNIASISVPEHVQAVSRRSPSIRLLGFLPHVEAMAWQRRCDVLVNLANDDPCQVPGKFYEYLGARRPILHIGNGDDAAAKLLLGIPRGWVCPADAVTLQTRLEILRDDARAGRIATSLDLSAAAVREYDWAAIGARLDKIINTLMLEREA</sequence>
<name>A0A5D4XSR6_9GAMM</name>
<feature type="domain" description="Glycosyltransferase subfamily 4-like N-terminal" evidence="1">
    <location>
        <begin position="187"/>
        <end position="313"/>
    </location>
</feature>
<dbReference type="EMBL" id="VTFT01000001">
    <property type="protein sequence ID" value="TYT27124.1"/>
    <property type="molecule type" value="Genomic_DNA"/>
</dbReference>
<evidence type="ECO:0000313" key="3">
    <source>
        <dbReference type="Proteomes" id="UP000324973"/>
    </source>
</evidence>
<dbReference type="AlphaFoldDB" id="A0A5D4XSR6"/>
<keyword evidence="3" id="KW-1185">Reference proteome</keyword>
<organism evidence="2 3">
    <name type="scientific">Luteimonas viscosa</name>
    <dbReference type="NCBI Taxonomy" id="1132694"/>
    <lineage>
        <taxon>Bacteria</taxon>
        <taxon>Pseudomonadati</taxon>
        <taxon>Pseudomonadota</taxon>
        <taxon>Gammaproteobacteria</taxon>
        <taxon>Lysobacterales</taxon>
        <taxon>Lysobacteraceae</taxon>
        <taxon>Luteimonas</taxon>
    </lineage>
</organism>
<proteinExistence type="predicted"/>
<dbReference type="SUPFAM" id="SSF53756">
    <property type="entry name" value="UDP-Glycosyltransferase/glycogen phosphorylase"/>
    <property type="match status" value="1"/>
</dbReference>
<evidence type="ECO:0000313" key="2">
    <source>
        <dbReference type="EMBL" id="TYT27124.1"/>
    </source>
</evidence>
<dbReference type="OrthoDB" id="9794575at2"/>
<keyword evidence="2" id="KW-0808">Transferase</keyword>
<reference evidence="2 3" key="1">
    <citation type="submission" date="2019-08" db="EMBL/GenBank/DDBJ databases">
        <title>Luteimonas viscosus sp. nov., isolated from soil of a sunflower field.</title>
        <authorList>
            <person name="Jianli Z."/>
            <person name="Ying Z."/>
        </authorList>
    </citation>
    <scope>NUCLEOTIDE SEQUENCE [LARGE SCALE GENOMIC DNA]</scope>
    <source>
        <strain evidence="2 3">XBU10</strain>
    </source>
</reference>
<dbReference type="GO" id="GO:0016757">
    <property type="term" value="F:glycosyltransferase activity"/>
    <property type="evidence" value="ECO:0007669"/>
    <property type="project" value="UniProtKB-ARBA"/>
</dbReference>
<comment type="caution">
    <text evidence="2">The sequence shown here is derived from an EMBL/GenBank/DDBJ whole genome shotgun (WGS) entry which is preliminary data.</text>
</comment>
<protein>
    <submittedName>
        <fullName evidence="2">Glycosyltransferase family 4 protein</fullName>
    </submittedName>
</protein>
<accession>A0A5D4XSR6</accession>
<dbReference type="Pfam" id="PF13439">
    <property type="entry name" value="Glyco_transf_4"/>
    <property type="match status" value="1"/>
</dbReference>
<evidence type="ECO:0000259" key="1">
    <source>
        <dbReference type="Pfam" id="PF13439"/>
    </source>
</evidence>
<gene>
    <name evidence="2" type="ORF">FZO89_13125</name>
</gene>
<dbReference type="InterPro" id="IPR028098">
    <property type="entry name" value="Glyco_trans_4-like_N"/>
</dbReference>
<dbReference type="Gene3D" id="3.40.50.2000">
    <property type="entry name" value="Glycogen Phosphorylase B"/>
    <property type="match status" value="2"/>
</dbReference>